<reference evidence="2" key="1">
    <citation type="submission" date="2022-11" db="UniProtKB">
        <authorList>
            <consortium name="WormBaseParasite"/>
        </authorList>
    </citation>
    <scope>IDENTIFICATION</scope>
</reference>
<accession>A0A915DM47</accession>
<dbReference type="Proteomes" id="UP000887574">
    <property type="component" value="Unplaced"/>
</dbReference>
<dbReference type="AlphaFoldDB" id="A0A915DM47"/>
<dbReference type="GO" id="GO:0016042">
    <property type="term" value="P:lipid catabolic process"/>
    <property type="evidence" value="ECO:0007669"/>
    <property type="project" value="InterPro"/>
</dbReference>
<evidence type="ECO:0000313" key="2">
    <source>
        <dbReference type="WBParaSite" id="jg20933"/>
    </source>
</evidence>
<dbReference type="InterPro" id="IPR029058">
    <property type="entry name" value="AB_hydrolase_fold"/>
</dbReference>
<name>A0A915DM47_9BILA</name>
<dbReference type="Gene3D" id="3.40.50.1820">
    <property type="entry name" value="alpha/beta hydrolase"/>
    <property type="match status" value="1"/>
</dbReference>
<dbReference type="WBParaSite" id="jg20933">
    <property type="protein sequence ID" value="jg20933"/>
    <property type="gene ID" value="jg20933"/>
</dbReference>
<sequence>MLIQAVAKYRRSQVDVISYGMGVITARKAILGANVWTKRKLRTSPDCFSQHIHWNCGPNHGASTCQNAGVDSCSQLNGLICGSTYLNDINSREKYEVGTYVCNSATCNFY</sequence>
<dbReference type="PANTHER" id="PTHR32015:SF3">
    <property type="entry name" value="TRIACYLGLYCEROL LIPASE"/>
    <property type="match status" value="1"/>
</dbReference>
<protein>
    <submittedName>
        <fullName evidence="2">Uncharacterized protein</fullName>
    </submittedName>
</protein>
<dbReference type="GO" id="GO:0016298">
    <property type="term" value="F:lipase activity"/>
    <property type="evidence" value="ECO:0007669"/>
    <property type="project" value="TreeGrafter"/>
</dbReference>
<keyword evidence="1" id="KW-1185">Reference proteome</keyword>
<evidence type="ECO:0000313" key="1">
    <source>
        <dbReference type="Proteomes" id="UP000887574"/>
    </source>
</evidence>
<dbReference type="InterPro" id="IPR002918">
    <property type="entry name" value="Lipase_EstA/Esterase_EstB"/>
</dbReference>
<dbReference type="PANTHER" id="PTHR32015">
    <property type="entry name" value="FASTING INDUCED LIPASE"/>
    <property type="match status" value="1"/>
</dbReference>
<dbReference type="Pfam" id="PF01674">
    <property type="entry name" value="Lipase_2"/>
    <property type="match status" value="1"/>
</dbReference>
<proteinExistence type="predicted"/>
<organism evidence="1 2">
    <name type="scientific">Ditylenchus dipsaci</name>
    <dbReference type="NCBI Taxonomy" id="166011"/>
    <lineage>
        <taxon>Eukaryota</taxon>
        <taxon>Metazoa</taxon>
        <taxon>Ecdysozoa</taxon>
        <taxon>Nematoda</taxon>
        <taxon>Chromadorea</taxon>
        <taxon>Rhabditida</taxon>
        <taxon>Tylenchina</taxon>
        <taxon>Tylenchomorpha</taxon>
        <taxon>Sphaerularioidea</taxon>
        <taxon>Anguinidae</taxon>
        <taxon>Anguininae</taxon>
        <taxon>Ditylenchus</taxon>
    </lineage>
</organism>